<sequence length="65" mass="6637">GATGSQDGSLGSGAGCRERAKGGGLWECGLVRARLGAQEGEVMLGKAKRVDRFRNGDRFGVGIGT</sequence>
<evidence type="ECO:0000313" key="2">
    <source>
        <dbReference type="EMBL" id="KAH9293103.1"/>
    </source>
</evidence>
<dbReference type="Proteomes" id="UP000824469">
    <property type="component" value="Unassembled WGS sequence"/>
</dbReference>
<feature type="region of interest" description="Disordered" evidence="1">
    <location>
        <begin position="1"/>
        <end position="21"/>
    </location>
</feature>
<comment type="caution">
    <text evidence="2">The sequence shown here is derived from an EMBL/GenBank/DDBJ whole genome shotgun (WGS) entry which is preliminary data.</text>
</comment>
<keyword evidence="3" id="KW-1185">Reference proteome</keyword>
<gene>
    <name evidence="2" type="ORF">KI387_041693</name>
</gene>
<proteinExistence type="predicted"/>
<feature type="non-terminal residue" evidence="2">
    <location>
        <position position="1"/>
    </location>
</feature>
<organism evidence="2 3">
    <name type="scientific">Taxus chinensis</name>
    <name type="common">Chinese yew</name>
    <name type="synonym">Taxus wallichiana var. chinensis</name>
    <dbReference type="NCBI Taxonomy" id="29808"/>
    <lineage>
        <taxon>Eukaryota</taxon>
        <taxon>Viridiplantae</taxon>
        <taxon>Streptophyta</taxon>
        <taxon>Embryophyta</taxon>
        <taxon>Tracheophyta</taxon>
        <taxon>Spermatophyta</taxon>
        <taxon>Pinopsida</taxon>
        <taxon>Pinidae</taxon>
        <taxon>Conifers II</taxon>
        <taxon>Cupressales</taxon>
        <taxon>Taxaceae</taxon>
        <taxon>Taxus</taxon>
    </lineage>
</organism>
<evidence type="ECO:0000313" key="3">
    <source>
        <dbReference type="Proteomes" id="UP000824469"/>
    </source>
</evidence>
<accession>A0AA38CBD9</accession>
<evidence type="ECO:0000256" key="1">
    <source>
        <dbReference type="SAM" id="MobiDB-lite"/>
    </source>
</evidence>
<name>A0AA38CBD9_TAXCH</name>
<reference evidence="2 3" key="1">
    <citation type="journal article" date="2021" name="Nat. Plants">
        <title>The Taxus genome provides insights into paclitaxel biosynthesis.</title>
        <authorList>
            <person name="Xiong X."/>
            <person name="Gou J."/>
            <person name="Liao Q."/>
            <person name="Li Y."/>
            <person name="Zhou Q."/>
            <person name="Bi G."/>
            <person name="Li C."/>
            <person name="Du R."/>
            <person name="Wang X."/>
            <person name="Sun T."/>
            <person name="Guo L."/>
            <person name="Liang H."/>
            <person name="Lu P."/>
            <person name="Wu Y."/>
            <person name="Zhang Z."/>
            <person name="Ro D.K."/>
            <person name="Shang Y."/>
            <person name="Huang S."/>
            <person name="Yan J."/>
        </authorList>
    </citation>
    <scope>NUCLEOTIDE SEQUENCE [LARGE SCALE GENOMIC DNA]</scope>
    <source>
        <strain evidence="2">Ta-2019</strain>
    </source>
</reference>
<protein>
    <submittedName>
        <fullName evidence="2">Uncharacterized protein</fullName>
    </submittedName>
</protein>
<feature type="non-terminal residue" evidence="2">
    <location>
        <position position="65"/>
    </location>
</feature>
<dbReference type="AlphaFoldDB" id="A0AA38CBD9"/>
<dbReference type="EMBL" id="JAHRHJ020001697">
    <property type="protein sequence ID" value="KAH9293103.1"/>
    <property type="molecule type" value="Genomic_DNA"/>
</dbReference>